<proteinExistence type="predicted"/>
<evidence type="ECO:0000313" key="2">
    <source>
        <dbReference type="Proteomes" id="UP001159405"/>
    </source>
</evidence>
<evidence type="ECO:0000313" key="1">
    <source>
        <dbReference type="EMBL" id="CAH3147985.1"/>
    </source>
</evidence>
<organism evidence="1 2">
    <name type="scientific">Porites lobata</name>
    <dbReference type="NCBI Taxonomy" id="104759"/>
    <lineage>
        <taxon>Eukaryota</taxon>
        <taxon>Metazoa</taxon>
        <taxon>Cnidaria</taxon>
        <taxon>Anthozoa</taxon>
        <taxon>Hexacorallia</taxon>
        <taxon>Scleractinia</taxon>
        <taxon>Fungiina</taxon>
        <taxon>Poritidae</taxon>
        <taxon>Porites</taxon>
    </lineage>
</organism>
<reference evidence="1 2" key="1">
    <citation type="submission" date="2022-05" db="EMBL/GenBank/DDBJ databases">
        <authorList>
            <consortium name="Genoscope - CEA"/>
            <person name="William W."/>
        </authorList>
    </citation>
    <scope>NUCLEOTIDE SEQUENCE [LARGE SCALE GENOMIC DNA]</scope>
</reference>
<protein>
    <recommendedName>
        <fullName evidence="3">MHC class I antigen</fullName>
    </recommendedName>
</protein>
<dbReference type="EMBL" id="CALNXK010000082">
    <property type="protein sequence ID" value="CAH3147985.1"/>
    <property type="molecule type" value="Genomic_DNA"/>
</dbReference>
<dbReference type="Proteomes" id="UP001159405">
    <property type="component" value="Unassembled WGS sequence"/>
</dbReference>
<evidence type="ECO:0008006" key="3">
    <source>
        <dbReference type="Google" id="ProtNLM"/>
    </source>
</evidence>
<name>A0ABN8PPF6_9CNID</name>
<accession>A0ABN8PPF6</accession>
<gene>
    <name evidence="1" type="ORF">PLOB_00046388</name>
</gene>
<feature type="non-terminal residue" evidence="1">
    <location>
        <position position="1"/>
    </location>
</feature>
<keyword evidence="2" id="KW-1185">Reference proteome</keyword>
<comment type="caution">
    <text evidence="1">The sequence shown here is derived from an EMBL/GenBank/DDBJ whole genome shotgun (WGS) entry which is preliminary data.</text>
</comment>
<sequence length="100" mass="11524">DPAFVLFLFDNIMVIQDLMSLYSTLQRVTGDSGQLNFQSRVIHYKAEGRLHKFEWVYDGTAWDVESGTSVKDKHHRSTQGAIENAVKRLIEELRARKILS</sequence>